<dbReference type="GO" id="GO:0030322">
    <property type="term" value="P:stabilization of membrane potential"/>
    <property type="evidence" value="ECO:0007669"/>
    <property type="project" value="TreeGrafter"/>
</dbReference>
<feature type="transmembrane region" description="Helical" evidence="10">
    <location>
        <begin position="83"/>
        <end position="102"/>
    </location>
</feature>
<evidence type="ECO:0000256" key="6">
    <source>
        <dbReference type="ARBA" id="ARBA00023136"/>
    </source>
</evidence>
<proteinExistence type="inferred from homology"/>
<dbReference type="AlphaFoldDB" id="A0A653CN05"/>
<keyword evidence="2 8" id="KW-0813">Transport</keyword>
<evidence type="ECO:0000313" key="12">
    <source>
        <dbReference type="EMBL" id="VEN49290.1"/>
    </source>
</evidence>
<feature type="transmembrane region" description="Helical" evidence="10">
    <location>
        <begin position="114"/>
        <end position="139"/>
    </location>
</feature>
<dbReference type="SUPFAM" id="SSF81324">
    <property type="entry name" value="Voltage-gated potassium channels"/>
    <property type="match status" value="2"/>
</dbReference>
<sequence>MHETPMLSGVGHGSMWCCDVVNIHWILLWHSINKHGIFQWSERLNVLYEKNWTKLVTEQLKRFERAVIESGRMDGTVSDVQSHWTFGGALFYSITLLTTIGYGRLSPRTAMGKAVAVVYAFIGVPLMLVLLSALGSLLASGARKGYSKLCCQNHRNTTKSPSVGYHKAPSSPSTKRYCKSHEDLASIQLMPTAALHAHTNNHHYNCVKTPPSMDHQEVPKRAILATVRAPRTRGGRCRQGAVRQTLTDASPIICPAHPQQPIKNHVTLNSSIVGIATTADLDEADDTDDNEHSHDTPSRIPLIWRPPDTNSMGSTSHVYHQSTPSVPGLLVLLLFVCYVCAGAATFSSIHSSWSFLDALYYCFVALSTISPGERLPAGSSPTAQAQLLAWAVYLFVGLAVVAMCFSLIHEEVVHRCRLLTRWMGLNTNADERHR</sequence>
<dbReference type="GO" id="GO:0022841">
    <property type="term" value="F:potassium ion leak channel activity"/>
    <property type="evidence" value="ECO:0007669"/>
    <property type="project" value="TreeGrafter"/>
</dbReference>
<evidence type="ECO:0000256" key="1">
    <source>
        <dbReference type="ARBA" id="ARBA00004141"/>
    </source>
</evidence>
<dbReference type="PANTHER" id="PTHR11003:SF352">
    <property type="entry name" value="BCDNA.GH04802-RELATED"/>
    <property type="match status" value="1"/>
</dbReference>
<keyword evidence="4 10" id="KW-1133">Transmembrane helix</keyword>
<protein>
    <recommendedName>
        <fullName evidence="11">Potassium channel domain-containing protein</fullName>
    </recommendedName>
</protein>
<evidence type="ECO:0000256" key="9">
    <source>
        <dbReference type="SAM" id="MobiDB-lite"/>
    </source>
</evidence>
<evidence type="ECO:0000256" key="8">
    <source>
        <dbReference type="RuleBase" id="RU003857"/>
    </source>
</evidence>
<gene>
    <name evidence="12" type="ORF">CALMAC_LOCUS10456</name>
</gene>
<feature type="domain" description="Potassium channel" evidence="11">
    <location>
        <begin position="334"/>
        <end position="410"/>
    </location>
</feature>
<evidence type="ECO:0000259" key="11">
    <source>
        <dbReference type="Pfam" id="PF07885"/>
    </source>
</evidence>
<evidence type="ECO:0000256" key="7">
    <source>
        <dbReference type="ARBA" id="ARBA00023303"/>
    </source>
</evidence>
<dbReference type="Pfam" id="PF07885">
    <property type="entry name" value="Ion_trans_2"/>
    <property type="match status" value="2"/>
</dbReference>
<keyword evidence="3 8" id="KW-0812">Transmembrane</keyword>
<dbReference type="PRINTS" id="PR01333">
    <property type="entry name" value="2POREKCHANEL"/>
</dbReference>
<comment type="similarity">
    <text evidence="8">Belongs to the two pore domain potassium channel (TC 1.A.1.8) family.</text>
</comment>
<reference evidence="12 13" key="1">
    <citation type="submission" date="2019-01" db="EMBL/GenBank/DDBJ databases">
        <authorList>
            <person name="Sayadi A."/>
        </authorList>
    </citation>
    <scope>NUCLEOTIDE SEQUENCE [LARGE SCALE GENOMIC DNA]</scope>
</reference>
<dbReference type="Gene3D" id="1.10.287.70">
    <property type="match status" value="1"/>
</dbReference>
<name>A0A653CN05_CALMS</name>
<dbReference type="GO" id="GO:0005886">
    <property type="term" value="C:plasma membrane"/>
    <property type="evidence" value="ECO:0007669"/>
    <property type="project" value="TreeGrafter"/>
</dbReference>
<evidence type="ECO:0000256" key="4">
    <source>
        <dbReference type="ARBA" id="ARBA00022989"/>
    </source>
</evidence>
<accession>A0A653CN05</accession>
<organism evidence="12 13">
    <name type="scientific">Callosobruchus maculatus</name>
    <name type="common">Southern cowpea weevil</name>
    <name type="synonym">Pulse bruchid</name>
    <dbReference type="NCBI Taxonomy" id="64391"/>
    <lineage>
        <taxon>Eukaryota</taxon>
        <taxon>Metazoa</taxon>
        <taxon>Ecdysozoa</taxon>
        <taxon>Arthropoda</taxon>
        <taxon>Hexapoda</taxon>
        <taxon>Insecta</taxon>
        <taxon>Pterygota</taxon>
        <taxon>Neoptera</taxon>
        <taxon>Endopterygota</taxon>
        <taxon>Coleoptera</taxon>
        <taxon>Polyphaga</taxon>
        <taxon>Cucujiformia</taxon>
        <taxon>Chrysomeloidea</taxon>
        <taxon>Chrysomelidae</taxon>
        <taxon>Bruchinae</taxon>
        <taxon>Bruchini</taxon>
        <taxon>Callosobruchus</taxon>
    </lineage>
</organism>
<feature type="region of interest" description="Disordered" evidence="9">
    <location>
        <begin position="283"/>
        <end position="306"/>
    </location>
</feature>
<dbReference type="GO" id="GO:0015271">
    <property type="term" value="F:outward rectifier potassium channel activity"/>
    <property type="evidence" value="ECO:0007669"/>
    <property type="project" value="TreeGrafter"/>
</dbReference>
<keyword evidence="13" id="KW-1185">Reference proteome</keyword>
<evidence type="ECO:0000256" key="10">
    <source>
        <dbReference type="SAM" id="Phobius"/>
    </source>
</evidence>
<keyword evidence="7 8" id="KW-0407">Ion channel</keyword>
<dbReference type="OrthoDB" id="297496at2759"/>
<evidence type="ECO:0000256" key="5">
    <source>
        <dbReference type="ARBA" id="ARBA00023065"/>
    </source>
</evidence>
<feature type="domain" description="Potassium channel" evidence="11">
    <location>
        <begin position="82"/>
        <end position="138"/>
    </location>
</feature>
<feature type="transmembrane region" description="Helical" evidence="10">
    <location>
        <begin position="387"/>
        <end position="408"/>
    </location>
</feature>
<keyword evidence="5 8" id="KW-0406">Ion transport</keyword>
<evidence type="ECO:0000256" key="2">
    <source>
        <dbReference type="ARBA" id="ARBA00022448"/>
    </source>
</evidence>
<dbReference type="Proteomes" id="UP000410492">
    <property type="component" value="Unassembled WGS sequence"/>
</dbReference>
<dbReference type="EMBL" id="CAACVG010008324">
    <property type="protein sequence ID" value="VEN49290.1"/>
    <property type="molecule type" value="Genomic_DNA"/>
</dbReference>
<dbReference type="PANTHER" id="PTHR11003">
    <property type="entry name" value="POTASSIUM CHANNEL, SUBFAMILY K"/>
    <property type="match status" value="1"/>
</dbReference>
<feature type="transmembrane region" description="Helical" evidence="10">
    <location>
        <begin position="326"/>
        <end position="346"/>
    </location>
</feature>
<comment type="subcellular location">
    <subcellularLocation>
        <location evidence="1">Membrane</location>
        <topology evidence="1">Multi-pass membrane protein</topology>
    </subcellularLocation>
</comment>
<dbReference type="InterPro" id="IPR013099">
    <property type="entry name" value="K_chnl_dom"/>
</dbReference>
<evidence type="ECO:0000313" key="13">
    <source>
        <dbReference type="Proteomes" id="UP000410492"/>
    </source>
</evidence>
<dbReference type="InterPro" id="IPR003280">
    <property type="entry name" value="2pore_dom_K_chnl"/>
</dbReference>
<keyword evidence="6 10" id="KW-0472">Membrane</keyword>
<evidence type="ECO:0000256" key="3">
    <source>
        <dbReference type="ARBA" id="ARBA00022692"/>
    </source>
</evidence>